<evidence type="ECO:0000313" key="1">
    <source>
        <dbReference type="EMBL" id="CAF1071251.1"/>
    </source>
</evidence>
<protein>
    <submittedName>
        <fullName evidence="1">Uncharacterized protein</fullName>
    </submittedName>
</protein>
<dbReference type="EMBL" id="CAJNOL010000452">
    <property type="protein sequence ID" value="CAF1071251.1"/>
    <property type="molecule type" value="Genomic_DNA"/>
</dbReference>
<comment type="caution">
    <text evidence="1">The sequence shown here is derived from an EMBL/GenBank/DDBJ whole genome shotgun (WGS) entry which is preliminary data.</text>
</comment>
<organism evidence="1 2">
    <name type="scientific">Rotaria sordida</name>
    <dbReference type="NCBI Taxonomy" id="392033"/>
    <lineage>
        <taxon>Eukaryota</taxon>
        <taxon>Metazoa</taxon>
        <taxon>Spiralia</taxon>
        <taxon>Gnathifera</taxon>
        <taxon>Rotifera</taxon>
        <taxon>Eurotatoria</taxon>
        <taxon>Bdelloidea</taxon>
        <taxon>Philodinida</taxon>
        <taxon>Philodinidae</taxon>
        <taxon>Rotaria</taxon>
    </lineage>
</organism>
<dbReference type="Proteomes" id="UP000663870">
    <property type="component" value="Unassembled WGS sequence"/>
</dbReference>
<name>A0A814LV08_9BILA</name>
<keyword evidence="2" id="KW-1185">Reference proteome</keyword>
<accession>A0A814LV08</accession>
<dbReference type="AlphaFoldDB" id="A0A814LV08"/>
<reference evidence="1" key="1">
    <citation type="submission" date="2021-02" db="EMBL/GenBank/DDBJ databases">
        <authorList>
            <person name="Nowell W R."/>
        </authorList>
    </citation>
    <scope>NUCLEOTIDE SEQUENCE</scope>
</reference>
<sequence>MEGVAWIAVCQFDGWVEDGFVLDWIIDIYMNRPTGNSSSWLSYYTNATGTNENGTISSFTMDLVEPNVALMHDRIDFDVSDLSLEKDSSPEMLEASPRMLEALLEMLVELSEMLQASPGMLQASPGMLQASTGILEASLGMLVASPVMLVASPGMRLSAPGMLVALPGMLLAKNGKSISASTGRQ</sequence>
<evidence type="ECO:0000313" key="2">
    <source>
        <dbReference type="Proteomes" id="UP000663870"/>
    </source>
</evidence>
<gene>
    <name evidence="1" type="ORF">JXQ802_LOCUS17697</name>
</gene>
<proteinExistence type="predicted"/>